<feature type="compositionally biased region" description="Low complexity" evidence="1">
    <location>
        <begin position="40"/>
        <end position="50"/>
    </location>
</feature>
<gene>
    <name evidence="2" type="ORF">G9Q37_21505</name>
</gene>
<dbReference type="RefSeq" id="WP_166230658.1">
    <property type="nucleotide sequence ID" value="NZ_CP049989.1"/>
</dbReference>
<keyword evidence="3" id="KW-1185">Reference proteome</keyword>
<accession>A0A6G8IMX0</accession>
<dbReference type="AlphaFoldDB" id="A0A6G8IMX0"/>
<name>A0A6G8IMX0_9BURK</name>
<dbReference type="EMBL" id="CP049989">
    <property type="protein sequence ID" value="QIM54557.1"/>
    <property type="molecule type" value="Genomic_DNA"/>
</dbReference>
<feature type="region of interest" description="Disordered" evidence="1">
    <location>
        <begin position="40"/>
        <end position="61"/>
    </location>
</feature>
<sequence length="75" mass="7830">MKNTPRDAQPQSRLSRRTVFAGATTVGALAAAATVLPRGAAPEATAAAEPKPAPERGGGYALSDHIKHYYQTARL</sequence>
<organism evidence="2 3">
    <name type="scientific">Hydrogenophaga crocea</name>
    <dbReference type="NCBI Taxonomy" id="2716225"/>
    <lineage>
        <taxon>Bacteria</taxon>
        <taxon>Pseudomonadati</taxon>
        <taxon>Pseudomonadota</taxon>
        <taxon>Betaproteobacteria</taxon>
        <taxon>Burkholderiales</taxon>
        <taxon>Comamonadaceae</taxon>
        <taxon>Hydrogenophaga</taxon>
    </lineage>
</organism>
<evidence type="ECO:0000313" key="3">
    <source>
        <dbReference type="Proteomes" id="UP000503162"/>
    </source>
</evidence>
<reference evidence="2 3" key="1">
    <citation type="submission" date="2020-03" db="EMBL/GenBank/DDBJ databases">
        <title>Hydrogenophaga sp. nov. isolated from cyanobacterial mat.</title>
        <authorList>
            <person name="Thorat V."/>
            <person name="Kirdat K."/>
            <person name="Tiwarekar B."/>
            <person name="Costa E.D."/>
            <person name="Yadav A."/>
        </authorList>
    </citation>
    <scope>NUCLEOTIDE SEQUENCE [LARGE SCALE GENOMIC DNA]</scope>
    <source>
        <strain evidence="2 3">BA0156</strain>
    </source>
</reference>
<protein>
    <submittedName>
        <fullName evidence="2">Formate dehydrogenase</fullName>
    </submittedName>
</protein>
<dbReference type="InterPro" id="IPR006311">
    <property type="entry name" value="TAT_signal"/>
</dbReference>
<proteinExistence type="predicted"/>
<evidence type="ECO:0000313" key="2">
    <source>
        <dbReference type="EMBL" id="QIM54557.1"/>
    </source>
</evidence>
<evidence type="ECO:0000256" key="1">
    <source>
        <dbReference type="SAM" id="MobiDB-lite"/>
    </source>
</evidence>
<dbReference type="PROSITE" id="PS51318">
    <property type="entry name" value="TAT"/>
    <property type="match status" value="1"/>
</dbReference>
<dbReference type="KEGG" id="hcz:G9Q37_21505"/>
<dbReference type="Proteomes" id="UP000503162">
    <property type="component" value="Chromosome"/>
</dbReference>